<comment type="catalytic activity">
    <reaction evidence="12">
        <text>GTP + AH2 + S-adenosyl-L-methionine = (8S)-3',8-cyclo-7,8-dihydroguanosine 5'-triphosphate + 5'-deoxyadenosine + L-methionine + A + H(+)</text>
        <dbReference type="Rhea" id="RHEA:49576"/>
        <dbReference type="ChEBI" id="CHEBI:13193"/>
        <dbReference type="ChEBI" id="CHEBI:15378"/>
        <dbReference type="ChEBI" id="CHEBI:17319"/>
        <dbReference type="ChEBI" id="CHEBI:17499"/>
        <dbReference type="ChEBI" id="CHEBI:37565"/>
        <dbReference type="ChEBI" id="CHEBI:57844"/>
        <dbReference type="ChEBI" id="CHEBI:59789"/>
        <dbReference type="ChEBI" id="CHEBI:131766"/>
        <dbReference type="EC" id="4.1.99.22"/>
    </reaction>
</comment>
<evidence type="ECO:0000256" key="12">
    <source>
        <dbReference type="ARBA" id="ARBA00048697"/>
    </source>
</evidence>
<dbReference type="UniPathway" id="UPA00344"/>
<evidence type="ECO:0000313" key="14">
    <source>
        <dbReference type="EMBL" id="VAW02219.1"/>
    </source>
</evidence>
<organism evidence="14">
    <name type="scientific">hydrothermal vent metagenome</name>
    <dbReference type="NCBI Taxonomy" id="652676"/>
    <lineage>
        <taxon>unclassified sequences</taxon>
        <taxon>metagenomes</taxon>
        <taxon>ecological metagenomes</taxon>
    </lineage>
</organism>
<dbReference type="GO" id="GO:0046872">
    <property type="term" value="F:metal ion binding"/>
    <property type="evidence" value="ECO:0007669"/>
    <property type="project" value="UniProtKB-KW"/>
</dbReference>
<keyword evidence="7" id="KW-0408">Iron</keyword>
<keyword evidence="5" id="KW-0479">Metal-binding</keyword>
<dbReference type="FunFam" id="3.20.20.70:FF:000057">
    <property type="entry name" value="GTP 3',8-cyclase"/>
    <property type="match status" value="1"/>
</dbReference>
<accession>A0A3B0SNN8</accession>
<dbReference type="InterPro" id="IPR040064">
    <property type="entry name" value="MoaA-like"/>
</dbReference>
<dbReference type="GO" id="GO:0061799">
    <property type="term" value="F:cyclic pyranopterin monophosphate synthase activity"/>
    <property type="evidence" value="ECO:0007669"/>
    <property type="project" value="TreeGrafter"/>
</dbReference>
<dbReference type="GO" id="GO:0061798">
    <property type="term" value="F:GTP 3',8'-cyclase activity"/>
    <property type="evidence" value="ECO:0007669"/>
    <property type="project" value="UniProtKB-EC"/>
</dbReference>
<comment type="cofactor">
    <cofactor evidence="1">
        <name>[4Fe-4S] cluster</name>
        <dbReference type="ChEBI" id="CHEBI:49883"/>
    </cofactor>
</comment>
<dbReference type="EMBL" id="UOEE01000335">
    <property type="protein sequence ID" value="VAW02219.1"/>
    <property type="molecule type" value="Genomic_DNA"/>
</dbReference>
<dbReference type="Pfam" id="PF06463">
    <property type="entry name" value="Mob_synth_C"/>
    <property type="match status" value="1"/>
</dbReference>
<dbReference type="SFLD" id="SFLDS00029">
    <property type="entry name" value="Radical_SAM"/>
    <property type="match status" value="1"/>
</dbReference>
<proteinExistence type="inferred from homology"/>
<dbReference type="GO" id="GO:0006777">
    <property type="term" value="P:Mo-molybdopterin cofactor biosynthetic process"/>
    <property type="evidence" value="ECO:0007669"/>
    <property type="project" value="UniProtKB-KW"/>
</dbReference>
<dbReference type="Gene3D" id="3.20.20.70">
    <property type="entry name" value="Aldolase class I"/>
    <property type="match status" value="1"/>
</dbReference>
<keyword evidence="10" id="KW-0501">Molybdenum cofactor biosynthesis</keyword>
<evidence type="ECO:0000256" key="6">
    <source>
        <dbReference type="ARBA" id="ARBA00022741"/>
    </source>
</evidence>
<dbReference type="InterPro" id="IPR000385">
    <property type="entry name" value="MoaA_NifB_PqqE_Fe-S-bd_CS"/>
</dbReference>
<protein>
    <recommendedName>
        <fullName evidence="2">GTP 3',8-cyclase</fullName>
        <ecNumber evidence="2">4.1.99.22</ecNumber>
    </recommendedName>
</protein>
<dbReference type="SFLD" id="SFLDG01383">
    <property type="entry name" value="cyclic_pyranopterin_phosphate"/>
    <property type="match status" value="1"/>
</dbReference>
<feature type="domain" description="Radical SAM core" evidence="13">
    <location>
        <begin position="4"/>
        <end position="228"/>
    </location>
</feature>
<dbReference type="CDD" id="cd21117">
    <property type="entry name" value="Twitch_MoaA"/>
    <property type="match status" value="1"/>
</dbReference>
<dbReference type="EC" id="4.1.99.22" evidence="2"/>
<dbReference type="InterPro" id="IPR010505">
    <property type="entry name" value="MoaA_twitch"/>
</dbReference>
<dbReference type="AlphaFoldDB" id="A0A3B0SNN8"/>
<dbReference type="Pfam" id="PF04055">
    <property type="entry name" value="Radical_SAM"/>
    <property type="match status" value="1"/>
</dbReference>
<evidence type="ECO:0000256" key="5">
    <source>
        <dbReference type="ARBA" id="ARBA00022723"/>
    </source>
</evidence>
<dbReference type="SFLD" id="SFLDG01386">
    <property type="entry name" value="main_SPASM_domain-containing"/>
    <property type="match status" value="1"/>
</dbReference>
<keyword evidence="3" id="KW-0004">4Fe-4S</keyword>
<evidence type="ECO:0000259" key="13">
    <source>
        <dbReference type="PROSITE" id="PS51918"/>
    </source>
</evidence>
<dbReference type="InterPro" id="IPR013483">
    <property type="entry name" value="MoaA"/>
</dbReference>
<dbReference type="GO" id="GO:0051539">
    <property type="term" value="F:4 iron, 4 sulfur cluster binding"/>
    <property type="evidence" value="ECO:0007669"/>
    <property type="project" value="UniProtKB-KW"/>
</dbReference>
<dbReference type="SFLD" id="SFLDG01067">
    <property type="entry name" value="SPASM/twitch_domain_containing"/>
    <property type="match status" value="1"/>
</dbReference>
<keyword evidence="4" id="KW-0949">S-adenosyl-L-methionine</keyword>
<dbReference type="InterPro" id="IPR050105">
    <property type="entry name" value="MoCo_biosynth_MoaA/MoaC"/>
</dbReference>
<name>A0A3B0SNN8_9ZZZZ</name>
<dbReference type="InterPro" id="IPR058240">
    <property type="entry name" value="rSAM_sf"/>
</dbReference>
<gene>
    <name evidence="14" type="ORF">MNBD_ALPHA06-1356</name>
</gene>
<sequence length="323" mass="35970">MRDAYGRSFAYLRLSVTDVCNFSCQYCLPDGFRKKPGPGFLSLNEIRRLASAFAALGLWKIRITGGEPTVRKDFTQIIETLRAVPGVKTLATTTNGYRLRDNAQTWRDAGLDAINISVDSFDAKTFHQLTGHDRLPEVLQGVEACLDAKFASVKLNAVLLKGVNDHDLASYLDFVQDRPISIRFIELMRTGDNADYFHKHHLPASQVSDQLRAQDWVQKTREPGAGPAIEFVHPNYAGRIGLIAPYSKDFCTSCNRLRVSARGNLHLCLFSENGISLRDLLQSDAEQTQLMQFIQQQLQQKSASHFLHQGNSGGTQKLADIGG</sequence>
<evidence type="ECO:0000256" key="11">
    <source>
        <dbReference type="ARBA" id="ARBA00023239"/>
    </source>
</evidence>
<dbReference type="PANTHER" id="PTHR22960:SF28">
    <property type="entry name" value="GTP 3',8-CYCLASE"/>
    <property type="match status" value="1"/>
</dbReference>
<dbReference type="PROSITE" id="PS51918">
    <property type="entry name" value="RADICAL_SAM"/>
    <property type="match status" value="1"/>
</dbReference>
<keyword evidence="8" id="KW-0411">Iron-sulfur</keyword>
<dbReference type="InterPro" id="IPR007197">
    <property type="entry name" value="rSAM"/>
</dbReference>
<dbReference type="HAMAP" id="MF_01225_B">
    <property type="entry name" value="MoaA_B"/>
    <property type="match status" value="1"/>
</dbReference>
<dbReference type="PANTHER" id="PTHR22960">
    <property type="entry name" value="MOLYBDOPTERIN COFACTOR SYNTHESIS PROTEIN A"/>
    <property type="match status" value="1"/>
</dbReference>
<dbReference type="CDD" id="cd01335">
    <property type="entry name" value="Radical_SAM"/>
    <property type="match status" value="1"/>
</dbReference>
<evidence type="ECO:0000256" key="1">
    <source>
        <dbReference type="ARBA" id="ARBA00001966"/>
    </source>
</evidence>
<evidence type="ECO:0000256" key="8">
    <source>
        <dbReference type="ARBA" id="ARBA00023014"/>
    </source>
</evidence>
<evidence type="ECO:0000256" key="7">
    <source>
        <dbReference type="ARBA" id="ARBA00023004"/>
    </source>
</evidence>
<dbReference type="NCBIfam" id="TIGR02666">
    <property type="entry name" value="moaA"/>
    <property type="match status" value="1"/>
</dbReference>
<keyword evidence="6" id="KW-0547">Nucleotide-binding</keyword>
<dbReference type="PROSITE" id="PS01305">
    <property type="entry name" value="MOAA_NIFB_PQQE"/>
    <property type="match status" value="1"/>
</dbReference>
<evidence type="ECO:0000256" key="4">
    <source>
        <dbReference type="ARBA" id="ARBA00022691"/>
    </source>
</evidence>
<dbReference type="SMART" id="SM00729">
    <property type="entry name" value="Elp3"/>
    <property type="match status" value="1"/>
</dbReference>
<evidence type="ECO:0000256" key="3">
    <source>
        <dbReference type="ARBA" id="ARBA00022485"/>
    </source>
</evidence>
<keyword evidence="9" id="KW-0342">GTP-binding</keyword>
<evidence type="ECO:0000256" key="9">
    <source>
        <dbReference type="ARBA" id="ARBA00023134"/>
    </source>
</evidence>
<dbReference type="SUPFAM" id="SSF102114">
    <property type="entry name" value="Radical SAM enzymes"/>
    <property type="match status" value="1"/>
</dbReference>
<dbReference type="GO" id="GO:0005525">
    <property type="term" value="F:GTP binding"/>
    <property type="evidence" value="ECO:0007669"/>
    <property type="project" value="UniProtKB-KW"/>
</dbReference>
<evidence type="ECO:0000256" key="10">
    <source>
        <dbReference type="ARBA" id="ARBA00023150"/>
    </source>
</evidence>
<reference evidence="14" key="1">
    <citation type="submission" date="2018-06" db="EMBL/GenBank/DDBJ databases">
        <authorList>
            <person name="Zhirakovskaya E."/>
        </authorList>
    </citation>
    <scope>NUCLEOTIDE SEQUENCE</scope>
</reference>
<dbReference type="InterPro" id="IPR013785">
    <property type="entry name" value="Aldolase_TIM"/>
</dbReference>
<keyword evidence="11 14" id="KW-0456">Lyase</keyword>
<evidence type="ECO:0000256" key="2">
    <source>
        <dbReference type="ARBA" id="ARBA00012167"/>
    </source>
</evidence>
<dbReference type="InterPro" id="IPR006638">
    <property type="entry name" value="Elp3/MiaA/NifB-like_rSAM"/>
</dbReference>